<reference evidence="6" key="1">
    <citation type="submission" date="2021-02" db="EMBL/GenBank/DDBJ databases">
        <title>Comparative genomics reveals that relaxation of natural selection precedes convergent phenotypic evolution of cavefish.</title>
        <authorList>
            <person name="Peng Z."/>
        </authorList>
    </citation>
    <scope>NUCLEOTIDE SEQUENCE</scope>
    <source>
        <tissue evidence="6">Muscle</tissue>
    </source>
</reference>
<feature type="compositionally biased region" description="Basic residues" evidence="4">
    <location>
        <begin position="150"/>
        <end position="161"/>
    </location>
</feature>
<dbReference type="Pfam" id="PF02892">
    <property type="entry name" value="zf-BED"/>
    <property type="match status" value="1"/>
</dbReference>
<accession>A0A9W7TX85</accession>
<evidence type="ECO:0000313" key="6">
    <source>
        <dbReference type="EMBL" id="KAI7804172.1"/>
    </source>
</evidence>
<dbReference type="SUPFAM" id="SSF57667">
    <property type="entry name" value="beta-beta-alpha zinc fingers"/>
    <property type="match status" value="1"/>
</dbReference>
<keyword evidence="2" id="KW-0863">Zinc-finger</keyword>
<evidence type="ECO:0000256" key="4">
    <source>
        <dbReference type="SAM" id="MobiDB-lite"/>
    </source>
</evidence>
<protein>
    <submittedName>
        <fullName evidence="6">BTB/POZ domain-containing protein KCTD1-like</fullName>
    </submittedName>
</protein>
<evidence type="ECO:0000256" key="3">
    <source>
        <dbReference type="ARBA" id="ARBA00022833"/>
    </source>
</evidence>
<dbReference type="EMBL" id="JAFHDT010000010">
    <property type="protein sequence ID" value="KAI7804172.1"/>
    <property type="molecule type" value="Genomic_DNA"/>
</dbReference>
<name>A0A9W7TX85_TRIRA</name>
<dbReference type="GO" id="GO:0008270">
    <property type="term" value="F:zinc ion binding"/>
    <property type="evidence" value="ECO:0007669"/>
    <property type="project" value="UniProtKB-KW"/>
</dbReference>
<sequence>MRCAAHTHPHCEKLKPCCCCVCVRNVARCRSSRQTRNTDAQDTTREMETDEKSLLGSVCGNFSLKKLPGVNLDKSTVVCKLCKKEFAYHQSTSSLRYHLNAKHVAASTDNTPIFKMSALNSNNTFDGLDEPVRPTPGSRKRRLDKENHKKQQKKVRHSVAR</sequence>
<keyword evidence="1" id="KW-0479">Metal-binding</keyword>
<evidence type="ECO:0000256" key="1">
    <source>
        <dbReference type="ARBA" id="ARBA00022723"/>
    </source>
</evidence>
<feature type="domain" description="BED-type" evidence="5">
    <location>
        <begin position="72"/>
        <end position="103"/>
    </location>
</feature>
<dbReference type="AlphaFoldDB" id="A0A9W7TX85"/>
<dbReference type="InterPro" id="IPR036236">
    <property type="entry name" value="Znf_C2H2_sf"/>
</dbReference>
<evidence type="ECO:0000259" key="5">
    <source>
        <dbReference type="Pfam" id="PF02892"/>
    </source>
</evidence>
<proteinExistence type="predicted"/>
<evidence type="ECO:0000256" key="2">
    <source>
        <dbReference type="ARBA" id="ARBA00022771"/>
    </source>
</evidence>
<feature type="region of interest" description="Disordered" evidence="4">
    <location>
        <begin position="124"/>
        <end position="161"/>
    </location>
</feature>
<keyword evidence="3" id="KW-0862">Zinc</keyword>
<gene>
    <name evidence="6" type="ORF">IRJ41_000500</name>
</gene>
<organism evidence="6 7">
    <name type="scientific">Triplophysa rosa</name>
    <name type="common">Cave loach</name>
    <dbReference type="NCBI Taxonomy" id="992332"/>
    <lineage>
        <taxon>Eukaryota</taxon>
        <taxon>Metazoa</taxon>
        <taxon>Chordata</taxon>
        <taxon>Craniata</taxon>
        <taxon>Vertebrata</taxon>
        <taxon>Euteleostomi</taxon>
        <taxon>Actinopterygii</taxon>
        <taxon>Neopterygii</taxon>
        <taxon>Teleostei</taxon>
        <taxon>Ostariophysi</taxon>
        <taxon>Cypriniformes</taxon>
        <taxon>Nemacheilidae</taxon>
        <taxon>Triplophysa</taxon>
    </lineage>
</organism>
<dbReference type="Proteomes" id="UP001059041">
    <property type="component" value="Linkage Group LG10"/>
</dbReference>
<comment type="caution">
    <text evidence="6">The sequence shown here is derived from an EMBL/GenBank/DDBJ whole genome shotgun (WGS) entry which is preliminary data.</text>
</comment>
<evidence type="ECO:0000313" key="7">
    <source>
        <dbReference type="Proteomes" id="UP001059041"/>
    </source>
</evidence>
<dbReference type="InterPro" id="IPR003656">
    <property type="entry name" value="Znf_BED"/>
</dbReference>
<dbReference type="GO" id="GO:0003677">
    <property type="term" value="F:DNA binding"/>
    <property type="evidence" value="ECO:0007669"/>
    <property type="project" value="InterPro"/>
</dbReference>
<keyword evidence="7" id="KW-1185">Reference proteome</keyword>